<keyword evidence="3" id="KW-1185">Reference proteome</keyword>
<evidence type="ECO:0000313" key="3">
    <source>
        <dbReference type="Proteomes" id="UP001066276"/>
    </source>
</evidence>
<organism evidence="2 3">
    <name type="scientific">Pleurodeles waltl</name>
    <name type="common">Iberian ribbed newt</name>
    <dbReference type="NCBI Taxonomy" id="8319"/>
    <lineage>
        <taxon>Eukaryota</taxon>
        <taxon>Metazoa</taxon>
        <taxon>Chordata</taxon>
        <taxon>Craniata</taxon>
        <taxon>Vertebrata</taxon>
        <taxon>Euteleostomi</taxon>
        <taxon>Amphibia</taxon>
        <taxon>Batrachia</taxon>
        <taxon>Caudata</taxon>
        <taxon>Salamandroidea</taxon>
        <taxon>Salamandridae</taxon>
        <taxon>Pleurodelinae</taxon>
        <taxon>Pleurodeles</taxon>
    </lineage>
</organism>
<name>A0AAV7PX73_PLEWA</name>
<comment type="caution">
    <text evidence="2">The sequence shown here is derived from an EMBL/GenBank/DDBJ whole genome shotgun (WGS) entry which is preliminary data.</text>
</comment>
<proteinExistence type="predicted"/>
<dbReference type="Proteomes" id="UP001066276">
    <property type="component" value="Chromosome 7"/>
</dbReference>
<feature type="compositionally biased region" description="Basic and acidic residues" evidence="1">
    <location>
        <begin position="23"/>
        <end position="34"/>
    </location>
</feature>
<feature type="region of interest" description="Disordered" evidence="1">
    <location>
        <begin position="1"/>
        <end position="39"/>
    </location>
</feature>
<reference evidence="2" key="1">
    <citation type="journal article" date="2022" name="bioRxiv">
        <title>Sequencing and chromosome-scale assembly of the giantPleurodeles waltlgenome.</title>
        <authorList>
            <person name="Brown T."/>
            <person name="Elewa A."/>
            <person name="Iarovenko S."/>
            <person name="Subramanian E."/>
            <person name="Araus A.J."/>
            <person name="Petzold A."/>
            <person name="Susuki M."/>
            <person name="Suzuki K.-i.T."/>
            <person name="Hayashi T."/>
            <person name="Toyoda A."/>
            <person name="Oliveira C."/>
            <person name="Osipova E."/>
            <person name="Leigh N.D."/>
            <person name="Simon A."/>
            <person name="Yun M.H."/>
        </authorList>
    </citation>
    <scope>NUCLEOTIDE SEQUENCE</scope>
    <source>
        <strain evidence="2">20211129_DDA</strain>
        <tissue evidence="2">Liver</tissue>
    </source>
</reference>
<accession>A0AAV7PX73</accession>
<sequence length="153" mass="16899">MRRGSVTAERGQESPAPSPPLLRRWDSATGERKPPPCSPSGWSDRDIVVYVPYVMVIEKKYCVSWKMCCIVNVMARAGSASRGRAECCVGMFAYECAYCEDFLCAVRDIVRDRKRVIERMGSIVDPPGAVDPLGTGTNSIPVPSKCHGVWAQR</sequence>
<gene>
    <name evidence="2" type="ORF">NDU88_008634</name>
</gene>
<dbReference type="EMBL" id="JANPWB010000011">
    <property type="protein sequence ID" value="KAJ1130280.1"/>
    <property type="molecule type" value="Genomic_DNA"/>
</dbReference>
<dbReference type="AlphaFoldDB" id="A0AAV7PX73"/>
<protein>
    <submittedName>
        <fullName evidence="2">Uncharacterized protein</fullName>
    </submittedName>
</protein>
<evidence type="ECO:0000313" key="2">
    <source>
        <dbReference type="EMBL" id="KAJ1130280.1"/>
    </source>
</evidence>
<evidence type="ECO:0000256" key="1">
    <source>
        <dbReference type="SAM" id="MobiDB-lite"/>
    </source>
</evidence>